<evidence type="ECO:0000313" key="2">
    <source>
        <dbReference type="Proteomes" id="UP001056384"/>
    </source>
</evidence>
<keyword evidence="2" id="KW-1185">Reference proteome</keyword>
<gene>
    <name evidence="1" type="ORF">Slin15195_G126740</name>
</gene>
<organism evidence="1 2">
    <name type="scientific">Septoria linicola</name>
    <dbReference type="NCBI Taxonomy" id="215465"/>
    <lineage>
        <taxon>Eukaryota</taxon>
        <taxon>Fungi</taxon>
        <taxon>Dikarya</taxon>
        <taxon>Ascomycota</taxon>
        <taxon>Pezizomycotina</taxon>
        <taxon>Dothideomycetes</taxon>
        <taxon>Dothideomycetidae</taxon>
        <taxon>Mycosphaerellales</taxon>
        <taxon>Mycosphaerellaceae</taxon>
        <taxon>Septoria</taxon>
    </lineage>
</organism>
<name>A0A9Q9EQQ1_9PEZI</name>
<evidence type="ECO:0000313" key="1">
    <source>
        <dbReference type="EMBL" id="USW59355.1"/>
    </source>
</evidence>
<dbReference type="AlphaFoldDB" id="A0A9Q9EQQ1"/>
<proteinExistence type="predicted"/>
<dbReference type="Proteomes" id="UP001056384">
    <property type="component" value="Chromosome 12"/>
</dbReference>
<sequence length="46" mass="5390">MQKSFDLVLVTIAELPEEETFPVLEKAKNFVEDELQRAKDRLANKR</sequence>
<reference evidence="1" key="1">
    <citation type="submission" date="2022-06" db="EMBL/GenBank/DDBJ databases">
        <title>Complete genome sequences of two strains of the flax pathogen Septoria linicola.</title>
        <authorList>
            <person name="Lapalu N."/>
            <person name="Simon A."/>
            <person name="Demenou B."/>
            <person name="Paumier D."/>
            <person name="Guillot M.-P."/>
            <person name="Gout L."/>
            <person name="Valade R."/>
        </authorList>
    </citation>
    <scope>NUCLEOTIDE SEQUENCE</scope>
    <source>
        <strain evidence="1">SE15195</strain>
    </source>
</reference>
<protein>
    <submittedName>
        <fullName evidence="1">Uncharacterized protein</fullName>
    </submittedName>
</protein>
<dbReference type="EMBL" id="CP099429">
    <property type="protein sequence ID" value="USW59355.1"/>
    <property type="molecule type" value="Genomic_DNA"/>
</dbReference>
<accession>A0A9Q9EQQ1</accession>